<dbReference type="AlphaFoldDB" id="A0AAV4RHU6"/>
<proteinExistence type="predicted"/>
<protein>
    <submittedName>
        <fullName evidence="2">Uncharacterized protein</fullName>
    </submittedName>
</protein>
<dbReference type="EMBL" id="BPLR01007945">
    <property type="protein sequence ID" value="GIY20887.1"/>
    <property type="molecule type" value="Genomic_DNA"/>
</dbReference>
<organism evidence="2 3">
    <name type="scientific">Caerostris extrusa</name>
    <name type="common">Bark spider</name>
    <name type="synonym">Caerostris bankana</name>
    <dbReference type="NCBI Taxonomy" id="172846"/>
    <lineage>
        <taxon>Eukaryota</taxon>
        <taxon>Metazoa</taxon>
        <taxon>Ecdysozoa</taxon>
        <taxon>Arthropoda</taxon>
        <taxon>Chelicerata</taxon>
        <taxon>Arachnida</taxon>
        <taxon>Araneae</taxon>
        <taxon>Araneomorphae</taxon>
        <taxon>Entelegynae</taxon>
        <taxon>Araneoidea</taxon>
        <taxon>Araneidae</taxon>
        <taxon>Caerostris</taxon>
    </lineage>
</organism>
<evidence type="ECO:0000313" key="3">
    <source>
        <dbReference type="Proteomes" id="UP001054945"/>
    </source>
</evidence>
<feature type="signal peptide" evidence="1">
    <location>
        <begin position="1"/>
        <end position="16"/>
    </location>
</feature>
<dbReference type="Proteomes" id="UP001054945">
    <property type="component" value="Unassembled WGS sequence"/>
</dbReference>
<sequence length="164" mass="18898">MLSGFLICTLSSQCACNQTFSNSSNHASGNVQQCLHGFVQMSRTQRDALLRILSSFISDVETKELELVFAIFVIAQELIPYHEIDGWCEDLSPVYKNEHVRPFGTRKQIHFCMPILQMFLLLLGVENIRYVEARYRKTEKSSPNKDPFTYVENISKIPFILIMK</sequence>
<name>A0AAV4RHU6_CAEEX</name>
<feature type="chain" id="PRO_5043629751" evidence="1">
    <location>
        <begin position="17"/>
        <end position="164"/>
    </location>
</feature>
<reference evidence="2 3" key="1">
    <citation type="submission" date="2021-06" db="EMBL/GenBank/DDBJ databases">
        <title>Caerostris extrusa draft genome.</title>
        <authorList>
            <person name="Kono N."/>
            <person name="Arakawa K."/>
        </authorList>
    </citation>
    <scope>NUCLEOTIDE SEQUENCE [LARGE SCALE GENOMIC DNA]</scope>
</reference>
<accession>A0AAV4RHU6</accession>
<evidence type="ECO:0000256" key="1">
    <source>
        <dbReference type="SAM" id="SignalP"/>
    </source>
</evidence>
<keyword evidence="1" id="KW-0732">Signal</keyword>
<comment type="caution">
    <text evidence="2">The sequence shown here is derived from an EMBL/GenBank/DDBJ whole genome shotgun (WGS) entry which is preliminary data.</text>
</comment>
<keyword evidence="3" id="KW-1185">Reference proteome</keyword>
<gene>
    <name evidence="2" type="ORF">CEXT_523941</name>
</gene>
<evidence type="ECO:0000313" key="2">
    <source>
        <dbReference type="EMBL" id="GIY20887.1"/>
    </source>
</evidence>